<sequence length="55" mass="6144">MKKNEKRTYLSPETEVVRFNVDDIITTSIPGGDKDGPVDIDSNSPESEALFNEPF</sequence>
<reference evidence="2" key="2">
    <citation type="submission" date="2021-04" db="EMBL/GenBank/DDBJ databases">
        <authorList>
            <person name="Gilroy R."/>
        </authorList>
    </citation>
    <scope>NUCLEOTIDE SEQUENCE</scope>
    <source>
        <strain evidence="2">ChiGjej1B1-14440</strain>
    </source>
</reference>
<protein>
    <submittedName>
        <fullName evidence="2">Uncharacterized protein</fullName>
    </submittedName>
</protein>
<evidence type="ECO:0000313" key="2">
    <source>
        <dbReference type="EMBL" id="HIX81852.1"/>
    </source>
</evidence>
<comment type="caution">
    <text evidence="2">The sequence shown here is derived from an EMBL/GenBank/DDBJ whole genome shotgun (WGS) entry which is preliminary data.</text>
</comment>
<reference evidence="2" key="1">
    <citation type="journal article" date="2021" name="PeerJ">
        <title>Extensive microbial diversity within the chicken gut microbiome revealed by metagenomics and culture.</title>
        <authorList>
            <person name="Gilroy R."/>
            <person name="Ravi A."/>
            <person name="Getino M."/>
            <person name="Pursley I."/>
            <person name="Horton D.L."/>
            <person name="Alikhan N.F."/>
            <person name="Baker D."/>
            <person name="Gharbi K."/>
            <person name="Hall N."/>
            <person name="Watson M."/>
            <person name="Adriaenssens E.M."/>
            <person name="Foster-Nyarko E."/>
            <person name="Jarju S."/>
            <person name="Secka A."/>
            <person name="Antonio M."/>
            <person name="Oren A."/>
            <person name="Chaudhuri R.R."/>
            <person name="La Ragione R."/>
            <person name="Hildebrand F."/>
            <person name="Pallen M.J."/>
        </authorList>
    </citation>
    <scope>NUCLEOTIDE SEQUENCE</scope>
    <source>
        <strain evidence="2">ChiGjej1B1-14440</strain>
    </source>
</reference>
<dbReference type="AlphaFoldDB" id="A0A9D2BND4"/>
<gene>
    <name evidence="2" type="ORF">H9980_07790</name>
</gene>
<accession>A0A9D2BND4</accession>
<evidence type="ECO:0000313" key="3">
    <source>
        <dbReference type="Proteomes" id="UP000886724"/>
    </source>
</evidence>
<dbReference type="EMBL" id="DXET01000169">
    <property type="protein sequence ID" value="HIX81852.1"/>
    <property type="molecule type" value="Genomic_DNA"/>
</dbReference>
<dbReference type="Proteomes" id="UP000886724">
    <property type="component" value="Unassembled WGS sequence"/>
</dbReference>
<organism evidence="2 3">
    <name type="scientific">Candidatus Erysipelatoclostridium merdavium</name>
    <dbReference type="NCBI Taxonomy" id="2838566"/>
    <lineage>
        <taxon>Bacteria</taxon>
        <taxon>Bacillati</taxon>
        <taxon>Bacillota</taxon>
        <taxon>Erysipelotrichia</taxon>
        <taxon>Erysipelotrichales</taxon>
        <taxon>Erysipelotrichales incertae sedis</taxon>
    </lineage>
</organism>
<proteinExistence type="predicted"/>
<evidence type="ECO:0000256" key="1">
    <source>
        <dbReference type="SAM" id="MobiDB-lite"/>
    </source>
</evidence>
<feature type="region of interest" description="Disordered" evidence="1">
    <location>
        <begin position="28"/>
        <end position="55"/>
    </location>
</feature>
<name>A0A9D2BND4_9FIRM</name>